<dbReference type="Proteomes" id="UP000654993">
    <property type="component" value="Unassembled WGS sequence"/>
</dbReference>
<reference evidence="5" key="1">
    <citation type="submission" date="2020-08" db="EMBL/GenBank/DDBJ databases">
        <authorList>
            <person name="Uke A."/>
            <person name="Chhe C."/>
            <person name="Baramee S."/>
            <person name="Kosugi A."/>
        </authorList>
    </citation>
    <scope>NUCLEOTIDE SEQUENCE</scope>
    <source>
        <strain evidence="5">DA-C8</strain>
    </source>
</reference>
<dbReference type="InterPro" id="IPR009057">
    <property type="entry name" value="Homeodomain-like_sf"/>
</dbReference>
<dbReference type="PROSITE" id="PS00041">
    <property type="entry name" value="HTH_ARAC_FAMILY_1"/>
    <property type="match status" value="1"/>
</dbReference>
<dbReference type="EMBL" id="BMAQ01000021">
    <property type="protein sequence ID" value="GFR38587.1"/>
    <property type="molecule type" value="Genomic_DNA"/>
</dbReference>
<dbReference type="SMART" id="SM00342">
    <property type="entry name" value="HTH_ARAC"/>
    <property type="match status" value="1"/>
</dbReference>
<evidence type="ECO:0000313" key="6">
    <source>
        <dbReference type="Proteomes" id="UP000654993"/>
    </source>
</evidence>
<name>A0A916VFR8_9BACL</name>
<dbReference type="GO" id="GO:0003700">
    <property type="term" value="F:DNA-binding transcription factor activity"/>
    <property type="evidence" value="ECO:0007669"/>
    <property type="project" value="InterPro"/>
</dbReference>
<evidence type="ECO:0000256" key="3">
    <source>
        <dbReference type="ARBA" id="ARBA00023163"/>
    </source>
</evidence>
<dbReference type="PROSITE" id="PS01124">
    <property type="entry name" value="HTH_ARAC_FAMILY_2"/>
    <property type="match status" value="1"/>
</dbReference>
<dbReference type="PANTHER" id="PTHR43280">
    <property type="entry name" value="ARAC-FAMILY TRANSCRIPTIONAL REGULATOR"/>
    <property type="match status" value="1"/>
</dbReference>
<organism evidence="5 6">
    <name type="scientific">Insulibacter thermoxylanivorax</name>
    <dbReference type="NCBI Taxonomy" id="2749268"/>
    <lineage>
        <taxon>Bacteria</taxon>
        <taxon>Bacillati</taxon>
        <taxon>Bacillota</taxon>
        <taxon>Bacilli</taxon>
        <taxon>Bacillales</taxon>
        <taxon>Paenibacillaceae</taxon>
        <taxon>Insulibacter</taxon>
    </lineage>
</organism>
<keyword evidence="6" id="KW-1185">Reference proteome</keyword>
<proteinExistence type="predicted"/>
<dbReference type="InterPro" id="IPR018062">
    <property type="entry name" value="HTH_AraC-typ_CS"/>
</dbReference>
<evidence type="ECO:0000259" key="4">
    <source>
        <dbReference type="PROSITE" id="PS01124"/>
    </source>
</evidence>
<dbReference type="SUPFAM" id="SSF46689">
    <property type="entry name" value="Homeodomain-like"/>
    <property type="match status" value="2"/>
</dbReference>
<dbReference type="AlphaFoldDB" id="A0A916VFR8"/>
<dbReference type="Pfam" id="PF12833">
    <property type="entry name" value="HTH_18"/>
    <property type="match status" value="1"/>
</dbReference>
<keyword evidence="2" id="KW-0238">DNA-binding</keyword>
<reference evidence="5" key="2">
    <citation type="journal article" date="2021" name="Data Brief">
        <title>Draft genome sequence data of the facultative, thermophilic, xylanolytic bacterium Paenibacillus sp. strain DA-C8.</title>
        <authorList>
            <person name="Chhe C."/>
            <person name="Uke A."/>
            <person name="Baramee S."/>
            <person name="Ungkulpasvich U."/>
            <person name="Tachaapaikoon C."/>
            <person name="Pason P."/>
            <person name="Waeonukul R."/>
            <person name="Ratanakhanokchai K."/>
            <person name="Kosugi A."/>
        </authorList>
    </citation>
    <scope>NUCLEOTIDE SEQUENCE</scope>
    <source>
        <strain evidence="5">DA-C8</strain>
    </source>
</reference>
<comment type="caution">
    <text evidence="5">The sequence shown here is derived from an EMBL/GenBank/DDBJ whole genome shotgun (WGS) entry which is preliminary data.</text>
</comment>
<evidence type="ECO:0000313" key="5">
    <source>
        <dbReference type="EMBL" id="GFR38587.1"/>
    </source>
</evidence>
<evidence type="ECO:0000256" key="1">
    <source>
        <dbReference type="ARBA" id="ARBA00023015"/>
    </source>
</evidence>
<dbReference type="PANTHER" id="PTHR43280:SF2">
    <property type="entry name" value="HTH-TYPE TRANSCRIPTIONAL REGULATOR EXSA"/>
    <property type="match status" value="1"/>
</dbReference>
<dbReference type="InterPro" id="IPR018060">
    <property type="entry name" value="HTH_AraC"/>
</dbReference>
<dbReference type="GO" id="GO:0043565">
    <property type="term" value="F:sequence-specific DNA binding"/>
    <property type="evidence" value="ECO:0007669"/>
    <property type="project" value="InterPro"/>
</dbReference>
<dbReference type="Gene3D" id="1.10.10.60">
    <property type="entry name" value="Homeodomain-like"/>
    <property type="match status" value="2"/>
</dbReference>
<gene>
    <name evidence="5" type="ORF">PRECH8_18830</name>
</gene>
<feature type="domain" description="HTH araC/xylS-type" evidence="4">
    <location>
        <begin position="96"/>
        <end position="194"/>
    </location>
</feature>
<evidence type="ECO:0000256" key="2">
    <source>
        <dbReference type="ARBA" id="ARBA00023125"/>
    </source>
</evidence>
<sequence length="203" mass="23912">MMPHSTAIFEGRDAESVLHALRLPILQPIAVNEHDLERLENELRELWHIPEHVEGEPDRIASVRIYELLTCIAAMTYHEEPKQLYRSNAEAEKLLRAAVHYMEQHYMEEISVANIAYTIGYSQQHFQRRFKEMYGMNPSQYLLRLRLLKGAQLLEQEFERTVGEIAEMVGMELNYFVRVFKREYGITPAKYRAMQARHHDPSP</sequence>
<protein>
    <recommendedName>
        <fullName evidence="4">HTH araC/xylS-type domain-containing protein</fullName>
    </recommendedName>
</protein>
<accession>A0A916VFR8</accession>
<keyword evidence="3" id="KW-0804">Transcription</keyword>
<keyword evidence="1" id="KW-0805">Transcription regulation</keyword>